<feature type="domain" description="Activator of Hsp90 ATPase homologue 1/2-like C-terminal" evidence="2">
    <location>
        <begin position="22"/>
        <end position="129"/>
    </location>
</feature>
<sequence>MDARLETIGGKPVLRVERLLAHPPAKVWRAIREPAQLAHWFPATVEVDGVTMRFTFPEGGPTGSGEVLESDPPRVFAFRWNEDVLRFELLPCDEGCLLVFTQVIGAGPLGAARNAAGWATCLDALDDRLADRPHTPTTDWLPLLERWVREFGLDQGEAEGARVRFARDLMWRSPDELWALLTEGARPEVGGPPPARAANPHVEPGPVTAVEAPRLLEFDSPRGRVRWEFEHDPERGTTVVLTHEVSDRAAVPTALAAWHVHLELFFAALFGEIRCPWPQDRTEELEAHYRMRTE</sequence>
<evidence type="ECO:0000259" key="2">
    <source>
        <dbReference type="Pfam" id="PF08327"/>
    </source>
</evidence>
<dbReference type="SUPFAM" id="SSF55961">
    <property type="entry name" value="Bet v1-like"/>
    <property type="match status" value="2"/>
</dbReference>
<comment type="similarity">
    <text evidence="1">Belongs to the AHA1 family.</text>
</comment>
<organism evidence="3 4">
    <name type="scientific">Saccharothrix coeruleofusca</name>
    <dbReference type="NCBI Taxonomy" id="33919"/>
    <lineage>
        <taxon>Bacteria</taxon>
        <taxon>Bacillati</taxon>
        <taxon>Actinomycetota</taxon>
        <taxon>Actinomycetes</taxon>
        <taxon>Pseudonocardiales</taxon>
        <taxon>Pseudonocardiaceae</taxon>
        <taxon>Saccharothrix</taxon>
    </lineage>
</organism>
<keyword evidence="4" id="KW-1185">Reference proteome</keyword>
<dbReference type="EMBL" id="BMRG01000003">
    <property type="protein sequence ID" value="GGP50730.1"/>
    <property type="molecule type" value="Genomic_DNA"/>
</dbReference>
<evidence type="ECO:0000256" key="1">
    <source>
        <dbReference type="ARBA" id="ARBA00006817"/>
    </source>
</evidence>
<evidence type="ECO:0000313" key="4">
    <source>
        <dbReference type="Proteomes" id="UP000639606"/>
    </source>
</evidence>
<protein>
    <recommendedName>
        <fullName evidence="2">Activator of Hsp90 ATPase homologue 1/2-like C-terminal domain-containing protein</fullName>
    </recommendedName>
</protein>
<comment type="caution">
    <text evidence="3">The sequence shown here is derived from an EMBL/GenBank/DDBJ whole genome shotgun (WGS) entry which is preliminary data.</text>
</comment>
<dbReference type="InterPro" id="IPR013538">
    <property type="entry name" value="ASHA1/2-like_C"/>
</dbReference>
<dbReference type="InterPro" id="IPR023393">
    <property type="entry name" value="START-like_dom_sf"/>
</dbReference>
<name>A0A918AM16_9PSEU</name>
<gene>
    <name evidence="3" type="ORF">GCM10010185_23840</name>
</gene>
<accession>A0A918AM16</accession>
<dbReference type="CDD" id="cd08899">
    <property type="entry name" value="SRPBCC_CalC_Aha1-like_6"/>
    <property type="match status" value="1"/>
</dbReference>
<evidence type="ECO:0000313" key="3">
    <source>
        <dbReference type="EMBL" id="GGP50730.1"/>
    </source>
</evidence>
<proteinExistence type="inferred from homology"/>
<dbReference type="Proteomes" id="UP000639606">
    <property type="component" value="Unassembled WGS sequence"/>
</dbReference>
<dbReference type="AlphaFoldDB" id="A0A918AM16"/>
<dbReference type="RefSeq" id="WP_189223243.1">
    <property type="nucleotide sequence ID" value="NZ_BMRG01000003.1"/>
</dbReference>
<reference evidence="3" key="1">
    <citation type="journal article" date="2014" name="Int. J. Syst. Evol. Microbiol.">
        <title>Complete genome sequence of Corynebacterium casei LMG S-19264T (=DSM 44701T), isolated from a smear-ripened cheese.</title>
        <authorList>
            <consortium name="US DOE Joint Genome Institute (JGI-PGF)"/>
            <person name="Walter F."/>
            <person name="Albersmeier A."/>
            <person name="Kalinowski J."/>
            <person name="Ruckert C."/>
        </authorList>
    </citation>
    <scope>NUCLEOTIDE SEQUENCE</scope>
    <source>
        <strain evidence="3">JCM 3313</strain>
    </source>
</reference>
<dbReference type="Gene3D" id="3.30.530.20">
    <property type="match status" value="2"/>
</dbReference>
<dbReference type="Pfam" id="PF08327">
    <property type="entry name" value="AHSA1"/>
    <property type="match status" value="1"/>
</dbReference>
<reference evidence="3" key="2">
    <citation type="submission" date="2020-09" db="EMBL/GenBank/DDBJ databases">
        <authorList>
            <person name="Sun Q."/>
            <person name="Ohkuma M."/>
        </authorList>
    </citation>
    <scope>NUCLEOTIDE SEQUENCE</scope>
    <source>
        <strain evidence="3">JCM 3313</strain>
    </source>
</reference>